<dbReference type="CDD" id="cd14014">
    <property type="entry name" value="STKc_PknB_like"/>
    <property type="match status" value="1"/>
</dbReference>
<dbReference type="Proteomes" id="UP000320176">
    <property type="component" value="Unassembled WGS sequence"/>
</dbReference>
<dbReference type="EMBL" id="SJPN01000003">
    <property type="protein sequence ID" value="TWU04309.1"/>
    <property type="molecule type" value="Genomic_DNA"/>
</dbReference>
<dbReference type="PROSITE" id="PS50011">
    <property type="entry name" value="PROTEIN_KINASE_DOM"/>
    <property type="match status" value="1"/>
</dbReference>
<evidence type="ECO:0000256" key="1">
    <source>
        <dbReference type="ARBA" id="ARBA00022679"/>
    </source>
</evidence>
<dbReference type="PANTHER" id="PTHR43289:SF6">
    <property type="entry name" value="SERINE_THREONINE-PROTEIN KINASE NEKL-3"/>
    <property type="match status" value="1"/>
</dbReference>
<evidence type="ECO:0000256" key="4">
    <source>
        <dbReference type="ARBA" id="ARBA00022840"/>
    </source>
</evidence>
<keyword evidence="3 7" id="KW-0418">Kinase</keyword>
<dbReference type="InterPro" id="IPR011009">
    <property type="entry name" value="Kinase-like_dom_sf"/>
</dbReference>
<evidence type="ECO:0000256" key="5">
    <source>
        <dbReference type="PROSITE-ProRule" id="PRU10141"/>
    </source>
</evidence>
<dbReference type="SUPFAM" id="SSF56112">
    <property type="entry name" value="Protein kinase-like (PK-like)"/>
    <property type="match status" value="1"/>
</dbReference>
<feature type="binding site" evidence="5">
    <location>
        <position position="165"/>
    </location>
    <ligand>
        <name>ATP</name>
        <dbReference type="ChEBI" id="CHEBI:30616"/>
    </ligand>
</feature>
<comment type="caution">
    <text evidence="7">The sequence shown here is derived from an EMBL/GenBank/DDBJ whole genome shotgun (WGS) entry which is preliminary data.</text>
</comment>
<dbReference type="InterPro" id="IPR017441">
    <property type="entry name" value="Protein_kinase_ATP_BS"/>
</dbReference>
<keyword evidence="4 5" id="KW-0067">ATP-binding</keyword>
<name>A0A5C6AYS4_9BACT</name>
<keyword evidence="8" id="KW-1185">Reference proteome</keyword>
<dbReference type="PANTHER" id="PTHR43289">
    <property type="entry name" value="MITOGEN-ACTIVATED PROTEIN KINASE KINASE KINASE 20-RELATED"/>
    <property type="match status" value="1"/>
</dbReference>
<dbReference type="GO" id="GO:0004674">
    <property type="term" value="F:protein serine/threonine kinase activity"/>
    <property type="evidence" value="ECO:0007669"/>
    <property type="project" value="UniProtKB-EC"/>
</dbReference>
<evidence type="ECO:0000313" key="8">
    <source>
        <dbReference type="Proteomes" id="UP000320176"/>
    </source>
</evidence>
<evidence type="ECO:0000259" key="6">
    <source>
        <dbReference type="PROSITE" id="PS50011"/>
    </source>
</evidence>
<sequence>MTVRNCPTALEYQHMLQGEVSARRLEELGEHLTECSDCSQLIERFPDDGELHRAVAQSTRFVDHDDAVRRAIENARSIFQDASFQGTSFLDAASDTLFDTVQQRSDATLTPNDSFAAYHFLSPPVLPDEIGRLGKYRILQVLGQGGMGVVFRANDPELERDVAMKVIFSGRPVSQALRQRFAREAKALASVEHDHVVPVYSVETAGETPLLTMKLLVGQTLADRLRGAASLDQAIVASIGQQLASALHAAHSAGVIHRDIKPGNIWIEESGNVKLIDFGLARTNDFDLTSAESMLGTPKYMSPEQANGQVVVEQSDLFSVGSVLYHCLTGKPPFEADSVIGVLRKIADGDYVDLGETNPCVDRELVEVVRTLLQVDPAERYATAADLNNALLSVQRRLGNADAIPQSDEAKSTLQTVSRHGTGGRSWQKLVLAMFAPLGLLVLAAMIFNIRFRDGETVVVTINGSDESLKIDVDRESFTIADPRDGKLIHVSVDKGRRQLRFEKDGFASVGTQYDLSTPEGRSINIRFQPKVGGSTTAGDTSHRAIAEWVVSVGGRVVLNNGGLTVDDIEQLPASISSIDAVYLTRLNLHDDDLRILAGIDLEVSLYLQELPIRGTCLESIAKITQLRELLVQSCQVSNSENLNYLAGNSSLESIAVDGPLGDDLARVAITMPQLKYISLPQGSTGESLKLLAGCVGITQLATYSSTDIVPADFAELTKLPNLAILEMSFVQLTDESVNAINQCDGLKQLIISELEGSGDRNISLVGQLQGIEALTIWHADLTGVDLSGFAEMANLRSLKLNYTGLGPTQLTALSERLPDCVIETENWSSATPSDRPTD</sequence>
<dbReference type="PROSITE" id="PS00107">
    <property type="entry name" value="PROTEIN_KINASE_ATP"/>
    <property type="match status" value="1"/>
</dbReference>
<dbReference type="Gene3D" id="3.80.10.10">
    <property type="entry name" value="Ribonuclease Inhibitor"/>
    <property type="match status" value="2"/>
</dbReference>
<dbReference type="SMART" id="SM00220">
    <property type="entry name" value="S_TKc"/>
    <property type="match status" value="1"/>
</dbReference>
<keyword evidence="2 5" id="KW-0547">Nucleotide-binding</keyword>
<evidence type="ECO:0000256" key="3">
    <source>
        <dbReference type="ARBA" id="ARBA00022777"/>
    </source>
</evidence>
<gene>
    <name evidence="7" type="primary">prkC_16</name>
    <name evidence="7" type="ORF">Pla52n_23490</name>
</gene>
<dbReference type="Gene3D" id="1.10.510.10">
    <property type="entry name" value="Transferase(Phosphotransferase) domain 1"/>
    <property type="match status" value="1"/>
</dbReference>
<proteinExistence type="predicted"/>
<dbReference type="InterPro" id="IPR032675">
    <property type="entry name" value="LRR_dom_sf"/>
</dbReference>
<dbReference type="SUPFAM" id="SSF52047">
    <property type="entry name" value="RNI-like"/>
    <property type="match status" value="1"/>
</dbReference>
<feature type="domain" description="Protein kinase" evidence="6">
    <location>
        <begin position="136"/>
        <end position="392"/>
    </location>
</feature>
<dbReference type="InterPro" id="IPR000719">
    <property type="entry name" value="Prot_kinase_dom"/>
</dbReference>
<dbReference type="Gene3D" id="3.30.200.20">
    <property type="entry name" value="Phosphorylase Kinase, domain 1"/>
    <property type="match status" value="1"/>
</dbReference>
<dbReference type="EC" id="2.7.11.1" evidence="7"/>
<evidence type="ECO:0000256" key="2">
    <source>
        <dbReference type="ARBA" id="ARBA00022741"/>
    </source>
</evidence>
<protein>
    <submittedName>
        <fullName evidence="7">Serine/threonine-protein kinase PrkC</fullName>
        <ecNumber evidence="7">2.7.11.1</ecNumber>
    </submittedName>
</protein>
<keyword evidence="1 7" id="KW-0808">Transferase</keyword>
<dbReference type="GO" id="GO:0005524">
    <property type="term" value="F:ATP binding"/>
    <property type="evidence" value="ECO:0007669"/>
    <property type="project" value="UniProtKB-UniRule"/>
</dbReference>
<dbReference type="AlphaFoldDB" id="A0A5C6AYS4"/>
<evidence type="ECO:0000313" key="7">
    <source>
        <dbReference type="EMBL" id="TWU04309.1"/>
    </source>
</evidence>
<dbReference type="Pfam" id="PF00069">
    <property type="entry name" value="Pkinase"/>
    <property type="match status" value="1"/>
</dbReference>
<dbReference type="RefSeq" id="WP_197454533.1">
    <property type="nucleotide sequence ID" value="NZ_CP151726.1"/>
</dbReference>
<organism evidence="7 8">
    <name type="scientific">Stieleria varia</name>
    <dbReference type="NCBI Taxonomy" id="2528005"/>
    <lineage>
        <taxon>Bacteria</taxon>
        <taxon>Pseudomonadati</taxon>
        <taxon>Planctomycetota</taxon>
        <taxon>Planctomycetia</taxon>
        <taxon>Pirellulales</taxon>
        <taxon>Pirellulaceae</taxon>
        <taxon>Stieleria</taxon>
    </lineage>
</organism>
<reference evidence="7 8" key="1">
    <citation type="submission" date="2019-02" db="EMBL/GenBank/DDBJ databases">
        <title>Deep-cultivation of Planctomycetes and their phenomic and genomic characterization uncovers novel biology.</title>
        <authorList>
            <person name="Wiegand S."/>
            <person name="Jogler M."/>
            <person name="Boedeker C."/>
            <person name="Pinto D."/>
            <person name="Vollmers J."/>
            <person name="Rivas-Marin E."/>
            <person name="Kohn T."/>
            <person name="Peeters S.H."/>
            <person name="Heuer A."/>
            <person name="Rast P."/>
            <person name="Oberbeckmann S."/>
            <person name="Bunk B."/>
            <person name="Jeske O."/>
            <person name="Meyerdierks A."/>
            <person name="Storesund J.E."/>
            <person name="Kallscheuer N."/>
            <person name="Luecker S."/>
            <person name="Lage O.M."/>
            <person name="Pohl T."/>
            <person name="Merkel B.J."/>
            <person name="Hornburger P."/>
            <person name="Mueller R.-W."/>
            <person name="Bruemmer F."/>
            <person name="Labrenz M."/>
            <person name="Spormann A.M."/>
            <person name="Op Den Camp H."/>
            <person name="Overmann J."/>
            <person name="Amann R."/>
            <person name="Jetten M.S.M."/>
            <person name="Mascher T."/>
            <person name="Medema M.H."/>
            <person name="Devos D.P."/>
            <person name="Kaster A.-K."/>
            <person name="Ovreas L."/>
            <person name="Rohde M."/>
            <person name="Galperin M.Y."/>
            <person name="Jogler C."/>
        </authorList>
    </citation>
    <scope>NUCLEOTIDE SEQUENCE [LARGE SCALE GENOMIC DNA]</scope>
    <source>
        <strain evidence="7 8">Pla52n</strain>
    </source>
</reference>
<accession>A0A5C6AYS4</accession>